<feature type="domain" description="DUF1758" evidence="2">
    <location>
        <begin position="285"/>
        <end position="437"/>
    </location>
</feature>
<dbReference type="InterPro" id="IPR001969">
    <property type="entry name" value="Aspartic_peptidase_AS"/>
</dbReference>
<organism evidence="3 4">
    <name type="scientific">Paramuricea clavata</name>
    <name type="common">Red gorgonian</name>
    <name type="synonym">Violescent sea-whip</name>
    <dbReference type="NCBI Taxonomy" id="317549"/>
    <lineage>
        <taxon>Eukaryota</taxon>
        <taxon>Metazoa</taxon>
        <taxon>Cnidaria</taxon>
        <taxon>Anthozoa</taxon>
        <taxon>Octocorallia</taxon>
        <taxon>Malacalcyonacea</taxon>
        <taxon>Plexauridae</taxon>
        <taxon>Paramuricea</taxon>
    </lineage>
</organism>
<accession>A0A6S7HI79</accession>
<dbReference type="InterPro" id="IPR005312">
    <property type="entry name" value="DUF1759"/>
</dbReference>
<dbReference type="Proteomes" id="UP001152795">
    <property type="component" value="Unassembled WGS sequence"/>
</dbReference>
<proteinExistence type="predicted"/>
<dbReference type="PANTHER" id="PTHR47331:SF5">
    <property type="entry name" value="RIBONUCLEASE H"/>
    <property type="match status" value="1"/>
</dbReference>
<dbReference type="PROSITE" id="PS00141">
    <property type="entry name" value="ASP_PROTEASE"/>
    <property type="match status" value="1"/>
</dbReference>
<dbReference type="InterPro" id="IPR027417">
    <property type="entry name" value="P-loop_NTPase"/>
</dbReference>
<dbReference type="InterPro" id="IPR008042">
    <property type="entry name" value="Retrotrans_Pao"/>
</dbReference>
<dbReference type="AlphaFoldDB" id="A0A6S7HI79"/>
<feature type="compositionally biased region" description="Basic and acidic residues" evidence="1">
    <location>
        <begin position="246"/>
        <end position="257"/>
    </location>
</feature>
<feature type="compositionally biased region" description="Polar residues" evidence="1">
    <location>
        <begin position="204"/>
        <end position="233"/>
    </location>
</feature>
<dbReference type="GO" id="GO:0006508">
    <property type="term" value="P:proteolysis"/>
    <property type="evidence" value="ECO:0007669"/>
    <property type="project" value="InterPro"/>
</dbReference>
<gene>
    <name evidence="3" type="ORF">PACLA_8A066593</name>
</gene>
<dbReference type="Gene3D" id="3.40.50.300">
    <property type="entry name" value="P-loop containing nucleotide triphosphate hydrolases"/>
    <property type="match status" value="1"/>
</dbReference>
<dbReference type="SUPFAM" id="SSF52540">
    <property type="entry name" value="P-loop containing nucleoside triphosphate hydrolases"/>
    <property type="match status" value="1"/>
</dbReference>
<evidence type="ECO:0000313" key="4">
    <source>
        <dbReference type="Proteomes" id="UP001152795"/>
    </source>
</evidence>
<keyword evidence="4" id="KW-1185">Reference proteome</keyword>
<protein>
    <submittedName>
        <fullName evidence="3">PREDICTED: uncharacterized protein LOC107331856</fullName>
    </submittedName>
</protein>
<dbReference type="PANTHER" id="PTHR47331">
    <property type="entry name" value="PHD-TYPE DOMAIN-CONTAINING PROTEIN"/>
    <property type="match status" value="1"/>
</dbReference>
<dbReference type="GO" id="GO:0004190">
    <property type="term" value="F:aspartic-type endopeptidase activity"/>
    <property type="evidence" value="ECO:0007669"/>
    <property type="project" value="InterPro"/>
</dbReference>
<evidence type="ECO:0000256" key="1">
    <source>
        <dbReference type="SAM" id="MobiDB-lite"/>
    </source>
</evidence>
<dbReference type="InterPro" id="IPR008737">
    <property type="entry name" value="DUF1758"/>
</dbReference>
<name>A0A6S7HI79_PARCT</name>
<feature type="non-terminal residue" evidence="3">
    <location>
        <position position="1"/>
    </location>
</feature>
<dbReference type="Pfam" id="PF05585">
    <property type="entry name" value="DUF1758"/>
    <property type="match status" value="1"/>
</dbReference>
<dbReference type="EMBL" id="CACRXK020005268">
    <property type="protein sequence ID" value="CAB4005665.1"/>
    <property type="molecule type" value="Genomic_DNA"/>
</dbReference>
<dbReference type="Pfam" id="PF03564">
    <property type="entry name" value="DUF1759"/>
    <property type="match status" value="1"/>
</dbReference>
<evidence type="ECO:0000313" key="3">
    <source>
        <dbReference type="EMBL" id="CAB4005665.1"/>
    </source>
</evidence>
<evidence type="ECO:0000259" key="2">
    <source>
        <dbReference type="Pfam" id="PF05585"/>
    </source>
</evidence>
<dbReference type="Pfam" id="PF05380">
    <property type="entry name" value="Peptidase_A17"/>
    <property type="match status" value="1"/>
</dbReference>
<reference evidence="3" key="1">
    <citation type="submission" date="2020-04" db="EMBL/GenBank/DDBJ databases">
        <authorList>
            <person name="Alioto T."/>
            <person name="Alioto T."/>
            <person name="Gomez Garrido J."/>
        </authorList>
    </citation>
    <scope>NUCLEOTIDE SEQUENCE</scope>
    <source>
        <strain evidence="3">A484AB</strain>
    </source>
</reference>
<dbReference type="Gene3D" id="2.40.70.10">
    <property type="entry name" value="Acid Proteases"/>
    <property type="match status" value="1"/>
</dbReference>
<feature type="region of interest" description="Disordered" evidence="1">
    <location>
        <begin position="204"/>
        <end position="257"/>
    </location>
</feature>
<comment type="caution">
    <text evidence="3">The sequence shown here is derived from an EMBL/GenBank/DDBJ whole genome shotgun (WGS) entry which is preliminary data.</text>
</comment>
<dbReference type="InterPro" id="IPR021109">
    <property type="entry name" value="Peptidase_aspartic_dom_sf"/>
</dbReference>
<sequence>LLKLPQLRSSTDTKGLRRLYDQIEAHVRGLKSLDVPDTEYGALLLPILIGKIPDEIRILLGRKMTGESWNLNTLLENFREELENRERCEGIQALSFRDGRNFNEQRGGRKYSNTPFTAAALMTGKTTINCSFCQQEHTSASCFVVTDIEARKQILRKQGRCFLCLKRNHIARDSESRYMCKYCSGKHHVSLCNNNSRQSLATNSRQSLATNSRQSLATRQESNSRQQLGNVQDSLAIAKEQTTQSRDTKDTGNTKETRNYHACLQDSVLLQTAKAKVGVGNKKLTTEVRVIFDSGSQRSYLTQRVRNKLQLPTGSTKSLRIKTFGECETELTASCETVNLAVGDITGRTRTQVEAFVVPVICAPLGNQEIDRAQVEYKHLSDLNLADNNEGDGVAEIDLLIGADQIGKFFTGKIRRGENANSPIASETILGWVLSGPMPSRKKTTLSSVNFVSTHVLRVAAELPRGGESTDDAYIMYRQMKSCFAAGNFNLRKWATNSPVLMPQIQNDEEVLKSLTTEYLNNTGESSYAKESIGGLEEIETPKEHKMLGMNWDTDSDTFVLKLAKVVQFARNLEPSKRNVLKIAAKLFDPLGLLSPVTVLLRMLLQELCAAKYEWDAVISESNQKVLEKWIDDLETTNKDSSGEPNGEELTEYEKYRDQNVKRNQLYMDDKCWAETLPKPYVPSAVPLFTGREDEIEQITNLITGQSTRLLNIWGSPGFGKTSTAIEVARHLLSLTCPVYFYKLQGIRTADEFLSKILSIFKTNLADLSLTPIDKLVSILREISSQIFLILDNLDVMIFCQVKAVPLTCGFIWTIVRQ</sequence>